<feature type="domain" description="DUF4397" evidence="1">
    <location>
        <begin position="9"/>
        <end position="123"/>
    </location>
</feature>
<dbReference type="EMBL" id="JASKYM010000003">
    <property type="protein sequence ID" value="MDK2563636.1"/>
    <property type="molecule type" value="Genomic_DNA"/>
</dbReference>
<evidence type="ECO:0000313" key="2">
    <source>
        <dbReference type="EMBL" id="MDK2563636.1"/>
    </source>
</evidence>
<dbReference type="Pfam" id="PF14344">
    <property type="entry name" value="DUF4397"/>
    <property type="match status" value="1"/>
</dbReference>
<dbReference type="RefSeq" id="WP_284132578.1">
    <property type="nucleotide sequence ID" value="NZ_JASKYM010000003.1"/>
</dbReference>
<evidence type="ECO:0000313" key="3">
    <source>
        <dbReference type="Proteomes" id="UP001301012"/>
    </source>
</evidence>
<organism evidence="2 3">
    <name type="scientific">Romboutsia sedimentorum</name>
    <dbReference type="NCBI Taxonomy" id="1368474"/>
    <lineage>
        <taxon>Bacteria</taxon>
        <taxon>Bacillati</taxon>
        <taxon>Bacillota</taxon>
        <taxon>Clostridia</taxon>
        <taxon>Peptostreptococcales</taxon>
        <taxon>Peptostreptococcaceae</taxon>
        <taxon>Romboutsia</taxon>
    </lineage>
</organism>
<sequence>MRNFEEDYSLVRVLHAVPDGEEVDVYINGFPFYSDIQFAQFTPYIYVPEGEYVFSVYLKDEKEKPLLETKIKINSEELITAAIITTKDGIKLLRIPEEMGIPDGDKSKIKFVHLVPNAPAVNILLDENEVFKNVEYAMYTNYEEIPPKEYKMDIELSENKKTVTSNQININPNRVYTFYAIGNAPNVDIIQTLDGATFLN</sequence>
<accession>A0ABT7E9P0</accession>
<keyword evidence="3" id="KW-1185">Reference proteome</keyword>
<dbReference type="InterPro" id="IPR025510">
    <property type="entry name" value="DUF4397"/>
</dbReference>
<evidence type="ECO:0000259" key="1">
    <source>
        <dbReference type="Pfam" id="PF14344"/>
    </source>
</evidence>
<proteinExistence type="predicted"/>
<dbReference type="Proteomes" id="UP001301012">
    <property type="component" value="Unassembled WGS sequence"/>
</dbReference>
<name>A0ABT7E9P0_9FIRM</name>
<gene>
    <name evidence="2" type="ORF">QOZ84_08740</name>
</gene>
<protein>
    <submittedName>
        <fullName evidence="2">DUF4397 domain-containing protein</fullName>
    </submittedName>
</protein>
<reference evidence="2 3" key="1">
    <citation type="submission" date="2023-05" db="EMBL/GenBank/DDBJ databases">
        <title>Rombocin, a short stable natural nisin variant, displays selective antimicrobial activity against Listeria monocytogenes and employs dual mode of action to kill target bacterial strains.</title>
        <authorList>
            <person name="Wambui J."/>
            <person name="Stephan R."/>
            <person name="Kuipers O.P."/>
        </authorList>
    </citation>
    <scope>NUCLEOTIDE SEQUENCE [LARGE SCALE GENOMIC DNA]</scope>
    <source>
        <strain evidence="2 3">RC002</strain>
    </source>
</reference>
<comment type="caution">
    <text evidence="2">The sequence shown here is derived from an EMBL/GenBank/DDBJ whole genome shotgun (WGS) entry which is preliminary data.</text>
</comment>